<dbReference type="AlphaFoldDB" id="A0A1K1LUR4"/>
<dbReference type="SUPFAM" id="SSF53335">
    <property type="entry name" value="S-adenosyl-L-methionine-dependent methyltransferases"/>
    <property type="match status" value="1"/>
</dbReference>
<evidence type="ECO:0000256" key="1">
    <source>
        <dbReference type="ARBA" id="ARBA00008361"/>
    </source>
</evidence>
<organism evidence="5 6">
    <name type="scientific">Ruminococcus flavefaciens</name>
    <dbReference type="NCBI Taxonomy" id="1265"/>
    <lineage>
        <taxon>Bacteria</taxon>
        <taxon>Bacillati</taxon>
        <taxon>Bacillota</taxon>
        <taxon>Clostridia</taxon>
        <taxon>Eubacteriales</taxon>
        <taxon>Oscillospiraceae</taxon>
        <taxon>Ruminococcus</taxon>
    </lineage>
</organism>
<keyword evidence="2 5" id="KW-0489">Methyltransferase</keyword>
<dbReference type="EMBL" id="FPIP01000001">
    <property type="protein sequence ID" value="SFW14592.1"/>
    <property type="molecule type" value="Genomic_DNA"/>
</dbReference>
<dbReference type="RefSeq" id="WP_072299152.1">
    <property type="nucleotide sequence ID" value="NZ_FPIP01000001.1"/>
</dbReference>
<dbReference type="Proteomes" id="UP000183461">
    <property type="component" value="Unassembled WGS sequence"/>
</dbReference>
<keyword evidence="3 5" id="KW-0808">Transferase</keyword>
<evidence type="ECO:0000256" key="2">
    <source>
        <dbReference type="ARBA" id="ARBA00022603"/>
    </source>
</evidence>
<proteinExistence type="inferred from homology"/>
<evidence type="ECO:0000256" key="3">
    <source>
        <dbReference type="ARBA" id="ARBA00022679"/>
    </source>
</evidence>
<name>A0A1K1LUR4_RUMFL</name>
<dbReference type="InterPro" id="IPR051052">
    <property type="entry name" value="Diverse_substrate_MTase"/>
</dbReference>
<gene>
    <name evidence="5" type="ORF">SAMN02910280_0770</name>
</gene>
<comment type="similarity">
    <text evidence="1">Belongs to the methyltransferase superfamily.</text>
</comment>
<evidence type="ECO:0000313" key="6">
    <source>
        <dbReference type="Proteomes" id="UP000183461"/>
    </source>
</evidence>
<reference evidence="5 6" key="1">
    <citation type="submission" date="2016-11" db="EMBL/GenBank/DDBJ databases">
        <authorList>
            <person name="Jaros S."/>
            <person name="Januszkiewicz K."/>
            <person name="Wedrychowicz H."/>
        </authorList>
    </citation>
    <scope>NUCLEOTIDE SEQUENCE [LARGE SCALE GENOMIC DNA]</scope>
    <source>
        <strain evidence="5 6">YL228</strain>
    </source>
</reference>
<dbReference type="Gene3D" id="3.40.50.150">
    <property type="entry name" value="Vaccinia Virus protein VP39"/>
    <property type="match status" value="1"/>
</dbReference>
<dbReference type="InterPro" id="IPR013216">
    <property type="entry name" value="Methyltransf_11"/>
</dbReference>
<dbReference type="GO" id="GO:0032259">
    <property type="term" value="P:methylation"/>
    <property type="evidence" value="ECO:0007669"/>
    <property type="project" value="UniProtKB-KW"/>
</dbReference>
<protein>
    <submittedName>
        <fullName evidence="5">Methyltransferase domain-containing protein</fullName>
    </submittedName>
</protein>
<evidence type="ECO:0000259" key="4">
    <source>
        <dbReference type="Pfam" id="PF08241"/>
    </source>
</evidence>
<evidence type="ECO:0000313" key="5">
    <source>
        <dbReference type="EMBL" id="SFW14592.1"/>
    </source>
</evidence>
<feature type="domain" description="Methyltransferase type 11" evidence="4">
    <location>
        <begin position="51"/>
        <end position="145"/>
    </location>
</feature>
<accession>A0A1K1LUR4</accession>
<dbReference type="InterPro" id="IPR029063">
    <property type="entry name" value="SAM-dependent_MTases_sf"/>
</dbReference>
<sequence length="263" mass="29794">MDIQKNNIDGGKAFDWGRTSSDYAKFRDIYPPVFFGKVAERGLCVKGQRVLDIGTGTGVVPRNMYHYGAEWTGSDISENQIAQAKMLAQCSGMNIDFVVSATEDLDFLDETFDVITACQCFFYFDYDVVIPKLARLLKKGGRLVILFMAWLPDEDKLAGDSEKLVLKYNPQWTGGGYTRQPVFVPEIANDYFNIEYTEDYDLMVPFTRETWNGRMKACRGIGASLSAEETAAWEKEHMKMLSKTPSDELEILHHAAMAILRKK</sequence>
<dbReference type="CDD" id="cd02440">
    <property type="entry name" value="AdoMet_MTases"/>
    <property type="match status" value="1"/>
</dbReference>
<dbReference type="PANTHER" id="PTHR44942:SF4">
    <property type="entry name" value="METHYLTRANSFERASE TYPE 11 DOMAIN-CONTAINING PROTEIN"/>
    <property type="match status" value="1"/>
</dbReference>
<dbReference type="PANTHER" id="PTHR44942">
    <property type="entry name" value="METHYLTRANSF_11 DOMAIN-CONTAINING PROTEIN"/>
    <property type="match status" value="1"/>
</dbReference>
<dbReference type="GO" id="GO:0008757">
    <property type="term" value="F:S-adenosylmethionine-dependent methyltransferase activity"/>
    <property type="evidence" value="ECO:0007669"/>
    <property type="project" value="InterPro"/>
</dbReference>
<dbReference type="Pfam" id="PF08241">
    <property type="entry name" value="Methyltransf_11"/>
    <property type="match status" value="1"/>
</dbReference>